<feature type="compositionally biased region" description="Polar residues" evidence="1">
    <location>
        <begin position="234"/>
        <end position="244"/>
    </location>
</feature>
<keyword evidence="3" id="KW-1185">Reference proteome</keyword>
<dbReference type="GeneID" id="87888772"/>
<feature type="compositionally biased region" description="Acidic residues" evidence="1">
    <location>
        <begin position="429"/>
        <end position="439"/>
    </location>
</feature>
<gene>
    <name evidence="2" type="ORF">B0T15DRAFT_542801</name>
</gene>
<feature type="region of interest" description="Disordered" evidence="1">
    <location>
        <begin position="538"/>
        <end position="558"/>
    </location>
</feature>
<evidence type="ECO:0000313" key="2">
    <source>
        <dbReference type="EMBL" id="KAK3302388.1"/>
    </source>
</evidence>
<comment type="caution">
    <text evidence="2">The sequence shown here is derived from an EMBL/GenBank/DDBJ whole genome shotgun (WGS) entry which is preliminary data.</text>
</comment>
<dbReference type="RefSeq" id="XP_062718168.1">
    <property type="nucleotide sequence ID" value="XM_062869943.1"/>
</dbReference>
<protein>
    <submittedName>
        <fullName evidence="2">Uncharacterized protein</fullName>
    </submittedName>
</protein>
<feature type="region of interest" description="Disordered" evidence="1">
    <location>
        <begin position="132"/>
        <end position="267"/>
    </location>
</feature>
<dbReference type="EMBL" id="JAUDZG010000007">
    <property type="protein sequence ID" value="KAK3302388.1"/>
    <property type="molecule type" value="Genomic_DNA"/>
</dbReference>
<feature type="compositionally biased region" description="Low complexity" evidence="1">
    <location>
        <begin position="187"/>
        <end position="198"/>
    </location>
</feature>
<feature type="compositionally biased region" description="Basic and acidic residues" evidence="1">
    <location>
        <begin position="174"/>
        <end position="186"/>
    </location>
</feature>
<feature type="region of interest" description="Disordered" evidence="1">
    <location>
        <begin position="300"/>
        <end position="492"/>
    </location>
</feature>
<dbReference type="Proteomes" id="UP001273166">
    <property type="component" value="Unassembled WGS sequence"/>
</dbReference>
<feature type="region of interest" description="Disordered" evidence="1">
    <location>
        <begin position="82"/>
        <end position="109"/>
    </location>
</feature>
<sequence length="586" mass="64036">MDDSARLVAQLHDKLAELDGKVAAYQRDMLAQFHKHMDECLKSYPEHISNEVSQAIAESMSTGKYPALHPLSCDMLESPSIDHNAWDGRKKSPPPILRHTSGTPKEAARSIHAREKEFHGLFTPNYLPLLESNHRTYHSPPTSPPPASGGSSLPLSTDNVKKVEESTRSLSTDDQGRPDPVRRSTDRSTSSVESSNSDSKARRSALRRPSTTSSNKGSPRRVRFEFEGHEVFPASSSPQASTAIPAQASGAGTQPEAVARPVATEDESTAYAGTSLLDVEGEEDLFPKPRKVSSTQALQALTRSPLEEGTTWTVVNPDPEEPIKMNGKKQQDSATDALATKVDSQASSEADDLDDGSRREFLGSPIEEREAIYDDDEDGNASDEEFLSMAPKKKTPSPTAKLPFAKPVSSPAASRTATLTANGKPHLDDDQDSLFDFEDEGGRTNPQAQRQPPKYLPEPEDEEDETPGRRPRTAAREESDEASGLPPVSPSAALFEHSVGSYMGRSMTIAPIKDPKLYDEIASMRDVPFFVGSIHDPGAREDLGSYRPGGLARPSIDTPRSFTERLLLEDEMERRKAVRGRVDDRS</sequence>
<organism evidence="2 3">
    <name type="scientific">Chaetomium strumarium</name>
    <dbReference type="NCBI Taxonomy" id="1170767"/>
    <lineage>
        <taxon>Eukaryota</taxon>
        <taxon>Fungi</taxon>
        <taxon>Dikarya</taxon>
        <taxon>Ascomycota</taxon>
        <taxon>Pezizomycotina</taxon>
        <taxon>Sordariomycetes</taxon>
        <taxon>Sordariomycetidae</taxon>
        <taxon>Sordariales</taxon>
        <taxon>Chaetomiaceae</taxon>
        <taxon>Chaetomium</taxon>
    </lineage>
</organism>
<evidence type="ECO:0000313" key="3">
    <source>
        <dbReference type="Proteomes" id="UP001273166"/>
    </source>
</evidence>
<reference evidence="2" key="1">
    <citation type="journal article" date="2023" name="Mol. Phylogenet. Evol.">
        <title>Genome-scale phylogeny and comparative genomics of the fungal order Sordariales.</title>
        <authorList>
            <person name="Hensen N."/>
            <person name="Bonometti L."/>
            <person name="Westerberg I."/>
            <person name="Brannstrom I.O."/>
            <person name="Guillou S."/>
            <person name="Cros-Aarteil S."/>
            <person name="Calhoun S."/>
            <person name="Haridas S."/>
            <person name="Kuo A."/>
            <person name="Mondo S."/>
            <person name="Pangilinan J."/>
            <person name="Riley R."/>
            <person name="LaButti K."/>
            <person name="Andreopoulos B."/>
            <person name="Lipzen A."/>
            <person name="Chen C."/>
            <person name="Yan M."/>
            <person name="Daum C."/>
            <person name="Ng V."/>
            <person name="Clum A."/>
            <person name="Steindorff A."/>
            <person name="Ohm R.A."/>
            <person name="Martin F."/>
            <person name="Silar P."/>
            <person name="Natvig D.O."/>
            <person name="Lalanne C."/>
            <person name="Gautier V."/>
            <person name="Ament-Velasquez S.L."/>
            <person name="Kruys A."/>
            <person name="Hutchinson M.I."/>
            <person name="Powell A.J."/>
            <person name="Barry K."/>
            <person name="Miller A.N."/>
            <person name="Grigoriev I.V."/>
            <person name="Debuchy R."/>
            <person name="Gladieux P."/>
            <person name="Hiltunen Thoren M."/>
            <person name="Johannesson H."/>
        </authorList>
    </citation>
    <scope>NUCLEOTIDE SEQUENCE</scope>
    <source>
        <strain evidence="2">CBS 333.67</strain>
    </source>
</reference>
<dbReference type="AlphaFoldDB" id="A0AAJ0LYL5"/>
<feature type="compositionally biased region" description="Basic and acidic residues" evidence="1">
    <location>
        <begin position="355"/>
        <end position="372"/>
    </location>
</feature>
<reference evidence="2" key="2">
    <citation type="submission" date="2023-06" db="EMBL/GenBank/DDBJ databases">
        <authorList>
            <consortium name="Lawrence Berkeley National Laboratory"/>
            <person name="Mondo S.J."/>
            <person name="Hensen N."/>
            <person name="Bonometti L."/>
            <person name="Westerberg I."/>
            <person name="Brannstrom I.O."/>
            <person name="Guillou S."/>
            <person name="Cros-Aarteil S."/>
            <person name="Calhoun S."/>
            <person name="Haridas S."/>
            <person name="Kuo A."/>
            <person name="Pangilinan J."/>
            <person name="Riley R."/>
            <person name="Labutti K."/>
            <person name="Andreopoulos B."/>
            <person name="Lipzen A."/>
            <person name="Chen C."/>
            <person name="Yanf M."/>
            <person name="Daum C."/>
            <person name="Ng V."/>
            <person name="Clum A."/>
            <person name="Steindorff A."/>
            <person name="Ohm R."/>
            <person name="Martin F."/>
            <person name="Silar P."/>
            <person name="Natvig D."/>
            <person name="Lalanne C."/>
            <person name="Gautier V."/>
            <person name="Ament-Velasquez S.L."/>
            <person name="Kruys A."/>
            <person name="Hutchinson M.I."/>
            <person name="Powell A.J."/>
            <person name="Barry K."/>
            <person name="Miller A.N."/>
            <person name="Grigoriev I.V."/>
            <person name="Debuchy R."/>
            <person name="Gladieux P."/>
            <person name="Thoren M.H."/>
            <person name="Johannesson H."/>
        </authorList>
    </citation>
    <scope>NUCLEOTIDE SEQUENCE</scope>
    <source>
        <strain evidence="2">CBS 333.67</strain>
    </source>
</reference>
<feature type="compositionally biased region" description="Polar residues" evidence="1">
    <location>
        <begin position="411"/>
        <end position="421"/>
    </location>
</feature>
<accession>A0AAJ0LYL5</accession>
<feature type="compositionally biased region" description="Low complexity" evidence="1">
    <location>
        <begin position="148"/>
        <end position="157"/>
    </location>
</feature>
<feature type="compositionally biased region" description="Acidic residues" evidence="1">
    <location>
        <begin position="373"/>
        <end position="386"/>
    </location>
</feature>
<proteinExistence type="predicted"/>
<name>A0AAJ0LYL5_9PEZI</name>
<evidence type="ECO:0000256" key="1">
    <source>
        <dbReference type="SAM" id="MobiDB-lite"/>
    </source>
</evidence>